<reference evidence="2 3" key="1">
    <citation type="submission" date="2021-06" db="EMBL/GenBank/DDBJ databases">
        <authorList>
            <person name="Palmer J.M."/>
        </authorList>
    </citation>
    <scope>NUCLEOTIDE SEQUENCE [LARGE SCALE GENOMIC DNA]</scope>
    <source>
        <strain evidence="2 3">MEX-2019</strain>
        <tissue evidence="2">Muscle</tissue>
    </source>
</reference>
<dbReference type="InterPro" id="IPR008919">
    <property type="entry name" value="Retrov_capsid_N"/>
</dbReference>
<sequence length="283" mass="30727">MSLKNVESILTSSITVWYGSTTAVHCKCLQKVVKTAEKISRTPRRSPSARTPLLRLEMSLQALAVSEPDLDSYPPWKRVLGAVGGPPIIDPLTEQSDAKTVPSADDCRDGDTSSRGSSPEPVLYTCSPHTPISHHTHGADCRAHRKDDQGELLTMPMVPVAGSDSSMFVHRAWSPADVQAAASHLPDPKEGGQKFADDLHSLSKTMYPTGRELRQILISKLKPGELAGLIGLPDPDLRAKHPHWDHADNQDYRNAIDCLCAGLREKFPPSYGQQCIKGTGPAS</sequence>
<gene>
    <name evidence="2" type="ORF">CRENBAI_006750</name>
</gene>
<evidence type="ECO:0000313" key="3">
    <source>
        <dbReference type="Proteomes" id="UP001311232"/>
    </source>
</evidence>
<organism evidence="2 3">
    <name type="scientific">Crenichthys baileyi</name>
    <name type="common">White River springfish</name>
    <dbReference type="NCBI Taxonomy" id="28760"/>
    <lineage>
        <taxon>Eukaryota</taxon>
        <taxon>Metazoa</taxon>
        <taxon>Chordata</taxon>
        <taxon>Craniata</taxon>
        <taxon>Vertebrata</taxon>
        <taxon>Euteleostomi</taxon>
        <taxon>Actinopterygii</taxon>
        <taxon>Neopterygii</taxon>
        <taxon>Teleostei</taxon>
        <taxon>Neoteleostei</taxon>
        <taxon>Acanthomorphata</taxon>
        <taxon>Ovalentaria</taxon>
        <taxon>Atherinomorphae</taxon>
        <taxon>Cyprinodontiformes</taxon>
        <taxon>Goodeidae</taxon>
        <taxon>Crenichthys</taxon>
    </lineage>
</organism>
<dbReference type="EMBL" id="JAHHUM010000016">
    <property type="protein sequence ID" value="KAK5623740.1"/>
    <property type="molecule type" value="Genomic_DNA"/>
</dbReference>
<proteinExistence type="predicted"/>
<evidence type="ECO:0000313" key="2">
    <source>
        <dbReference type="EMBL" id="KAK5623740.1"/>
    </source>
</evidence>
<dbReference type="Proteomes" id="UP001311232">
    <property type="component" value="Unassembled WGS sequence"/>
</dbReference>
<dbReference type="AlphaFoldDB" id="A0AAV9SS98"/>
<accession>A0AAV9SS98</accession>
<keyword evidence="3" id="KW-1185">Reference proteome</keyword>
<feature type="region of interest" description="Disordered" evidence="1">
    <location>
        <begin position="87"/>
        <end position="122"/>
    </location>
</feature>
<name>A0AAV9SS98_9TELE</name>
<dbReference type="GO" id="GO:0016032">
    <property type="term" value="P:viral process"/>
    <property type="evidence" value="ECO:0007669"/>
    <property type="project" value="InterPro"/>
</dbReference>
<protein>
    <submittedName>
        <fullName evidence="2">Uncharacterized protein</fullName>
    </submittedName>
</protein>
<dbReference type="SUPFAM" id="SSF47943">
    <property type="entry name" value="Retrovirus capsid protein, N-terminal core domain"/>
    <property type="match status" value="1"/>
</dbReference>
<evidence type="ECO:0000256" key="1">
    <source>
        <dbReference type="SAM" id="MobiDB-lite"/>
    </source>
</evidence>
<comment type="caution">
    <text evidence="2">The sequence shown here is derived from an EMBL/GenBank/DDBJ whole genome shotgun (WGS) entry which is preliminary data.</text>
</comment>